<dbReference type="Proteomes" id="UP000027265">
    <property type="component" value="Unassembled WGS sequence"/>
</dbReference>
<dbReference type="Pfam" id="PF08100">
    <property type="entry name" value="Dimerisation"/>
    <property type="match status" value="1"/>
</dbReference>
<evidence type="ECO:0000313" key="7">
    <source>
        <dbReference type="Proteomes" id="UP000027265"/>
    </source>
</evidence>
<keyword evidence="1" id="KW-0489">Methyltransferase</keyword>
<dbReference type="STRING" id="933084.A0A067QLS2"/>
<dbReference type="OrthoDB" id="2410195at2759"/>
<keyword evidence="2" id="KW-0808">Transferase</keyword>
<dbReference type="InterPro" id="IPR036388">
    <property type="entry name" value="WH-like_DNA-bd_sf"/>
</dbReference>
<dbReference type="InterPro" id="IPR036390">
    <property type="entry name" value="WH_DNA-bd_sf"/>
</dbReference>
<dbReference type="GO" id="GO:0032259">
    <property type="term" value="P:methylation"/>
    <property type="evidence" value="ECO:0007669"/>
    <property type="project" value="UniProtKB-KW"/>
</dbReference>
<feature type="domain" description="O-methyltransferase dimerisation" evidence="5">
    <location>
        <begin position="80"/>
        <end position="156"/>
    </location>
</feature>
<proteinExistence type="predicted"/>
<dbReference type="Gene3D" id="3.40.50.150">
    <property type="entry name" value="Vaccinia Virus protein VP39"/>
    <property type="match status" value="1"/>
</dbReference>
<dbReference type="PANTHER" id="PTHR43712">
    <property type="entry name" value="PUTATIVE (AFU_ORTHOLOGUE AFUA_4G14580)-RELATED"/>
    <property type="match status" value="1"/>
</dbReference>
<dbReference type="PROSITE" id="PS51683">
    <property type="entry name" value="SAM_OMT_II"/>
    <property type="match status" value="1"/>
</dbReference>
<reference evidence="7" key="1">
    <citation type="journal article" date="2014" name="Proc. Natl. Acad. Sci. U.S.A.">
        <title>Extensive sampling of basidiomycete genomes demonstrates inadequacy of the white-rot/brown-rot paradigm for wood decay fungi.</title>
        <authorList>
            <person name="Riley R."/>
            <person name="Salamov A.A."/>
            <person name="Brown D.W."/>
            <person name="Nagy L.G."/>
            <person name="Floudas D."/>
            <person name="Held B.W."/>
            <person name="Levasseur A."/>
            <person name="Lombard V."/>
            <person name="Morin E."/>
            <person name="Otillar R."/>
            <person name="Lindquist E.A."/>
            <person name="Sun H."/>
            <person name="LaButti K.M."/>
            <person name="Schmutz J."/>
            <person name="Jabbour D."/>
            <person name="Luo H."/>
            <person name="Baker S.E."/>
            <person name="Pisabarro A.G."/>
            <person name="Walton J.D."/>
            <person name="Blanchette R.A."/>
            <person name="Henrissat B."/>
            <person name="Martin F."/>
            <person name="Cullen D."/>
            <person name="Hibbett D.S."/>
            <person name="Grigoriev I.V."/>
        </authorList>
    </citation>
    <scope>NUCLEOTIDE SEQUENCE [LARGE SCALE GENOMIC DNA]</scope>
    <source>
        <strain evidence="7">MUCL 33604</strain>
    </source>
</reference>
<sequence>MTIQSLKLLRGIIDDSISQLEAYYSTHSVDFPSLDAPYTLDAAELARSQPEVVQAVNALTAASYQLMTTVRAPFLTLFDTACAHQLSACLRVAEEINAAEFLREGGPAGRHIREIAAYSGLEPNRLGRILRLLATHHIFQEVKPDVFANNRISSYLDTGKPSGWLSTHRTEKYDGTPGGGALVGHLSDEVCKASSYIYETLTDPVMGQSFSTSHTPINQAFKTDKSFFPWLEEPFNKERFARYGAAIRGTSLWNSLDAVLYGYDWASLTPDDLIVDVGGGTGMPSMQIARAFPSARIVIQDRPEVVEQGKRYWSEVFPEAYNTGRVSFQVNDIFGQQPQTKASVFFVRTILHDWPDHEALKILLNLRHAAAPTTKLVIADYMIPYACPDDSDAALLPGAKGLIAPPPLLANLGKASSTAYGLDMVMFCNCNGQERTLAHFIDLAKQAHWRAIRLHRRDDNPFGFLVAEPM</sequence>
<evidence type="ECO:0000259" key="5">
    <source>
        <dbReference type="Pfam" id="PF08100"/>
    </source>
</evidence>
<accession>A0A067QLS2</accession>
<organism evidence="6 7">
    <name type="scientific">Jaapia argillacea MUCL 33604</name>
    <dbReference type="NCBI Taxonomy" id="933084"/>
    <lineage>
        <taxon>Eukaryota</taxon>
        <taxon>Fungi</taxon>
        <taxon>Dikarya</taxon>
        <taxon>Basidiomycota</taxon>
        <taxon>Agaricomycotina</taxon>
        <taxon>Agaricomycetes</taxon>
        <taxon>Agaricomycetidae</taxon>
        <taxon>Jaapiales</taxon>
        <taxon>Jaapiaceae</taxon>
        <taxon>Jaapia</taxon>
    </lineage>
</organism>
<keyword evidence="3" id="KW-0949">S-adenosyl-L-methionine</keyword>
<dbReference type="SUPFAM" id="SSF46785">
    <property type="entry name" value="Winged helix' DNA-binding domain"/>
    <property type="match status" value="1"/>
</dbReference>
<dbReference type="InterPro" id="IPR016461">
    <property type="entry name" value="COMT-like"/>
</dbReference>
<evidence type="ECO:0000313" key="6">
    <source>
        <dbReference type="EMBL" id="KDQ64437.1"/>
    </source>
</evidence>
<evidence type="ECO:0000256" key="3">
    <source>
        <dbReference type="ARBA" id="ARBA00022691"/>
    </source>
</evidence>
<dbReference type="PANTHER" id="PTHR43712:SF2">
    <property type="entry name" value="O-METHYLTRANSFERASE CICE"/>
    <property type="match status" value="1"/>
</dbReference>
<dbReference type="GO" id="GO:0008171">
    <property type="term" value="F:O-methyltransferase activity"/>
    <property type="evidence" value="ECO:0007669"/>
    <property type="project" value="InterPro"/>
</dbReference>
<dbReference type="SUPFAM" id="SSF53335">
    <property type="entry name" value="S-adenosyl-L-methionine-dependent methyltransferases"/>
    <property type="match status" value="1"/>
</dbReference>
<dbReference type="InParanoid" id="A0A067QLS2"/>
<keyword evidence="7" id="KW-1185">Reference proteome</keyword>
<protein>
    <submittedName>
        <fullName evidence="6">Uncharacterized protein</fullName>
    </submittedName>
</protein>
<dbReference type="InterPro" id="IPR001077">
    <property type="entry name" value="COMT_C"/>
</dbReference>
<name>A0A067QLS2_9AGAM</name>
<feature type="domain" description="O-methyltransferase C-terminal" evidence="4">
    <location>
        <begin position="260"/>
        <end position="448"/>
    </location>
</feature>
<dbReference type="AlphaFoldDB" id="A0A067QLS2"/>
<dbReference type="Pfam" id="PF00891">
    <property type="entry name" value="Methyltransf_2"/>
    <property type="match status" value="1"/>
</dbReference>
<dbReference type="EMBL" id="KL197709">
    <property type="protein sequence ID" value="KDQ64437.1"/>
    <property type="molecule type" value="Genomic_DNA"/>
</dbReference>
<dbReference type="InterPro" id="IPR029063">
    <property type="entry name" value="SAM-dependent_MTases_sf"/>
</dbReference>
<evidence type="ECO:0000259" key="4">
    <source>
        <dbReference type="Pfam" id="PF00891"/>
    </source>
</evidence>
<evidence type="ECO:0000256" key="2">
    <source>
        <dbReference type="ARBA" id="ARBA00022679"/>
    </source>
</evidence>
<evidence type="ECO:0000256" key="1">
    <source>
        <dbReference type="ARBA" id="ARBA00022603"/>
    </source>
</evidence>
<dbReference type="HOGENOM" id="CLU_005533_0_3_1"/>
<dbReference type="InterPro" id="IPR012967">
    <property type="entry name" value="COMT_dimerisation"/>
</dbReference>
<gene>
    <name evidence="6" type="ORF">JAAARDRAFT_201773</name>
</gene>
<dbReference type="Gene3D" id="1.10.10.10">
    <property type="entry name" value="Winged helix-like DNA-binding domain superfamily/Winged helix DNA-binding domain"/>
    <property type="match status" value="1"/>
</dbReference>